<dbReference type="Pfam" id="PF00400">
    <property type="entry name" value="WD40"/>
    <property type="match status" value="4"/>
</dbReference>
<protein>
    <submittedName>
        <fullName evidence="2">Uncharacterized protein</fullName>
    </submittedName>
</protein>
<evidence type="ECO:0000313" key="3">
    <source>
        <dbReference type="Proteomes" id="UP000239757"/>
    </source>
</evidence>
<name>A0A2P5YWI6_GOSBA</name>
<evidence type="ECO:0000313" key="2">
    <source>
        <dbReference type="EMBL" id="PPS19965.1"/>
    </source>
</evidence>
<dbReference type="FunFam" id="2.130.10.10:FF:000492">
    <property type="entry name" value="LEC14B homolog isoform X2"/>
    <property type="match status" value="1"/>
</dbReference>
<gene>
    <name evidence="2" type="ORF">GOBAR_AA00598</name>
</gene>
<proteinExistence type="predicted"/>
<dbReference type="OrthoDB" id="63070at2759"/>
<sequence length="412" mass="46554">MSRFRKNVDACNDGNAPKGYCANQDYSEDSDYLVHDIAQHTNLRSGPHELLSRGVLGKRKLPVSPVKMLVGREGNFTGRGRFSSADGCHVLSRYLPVNGPRWVDRLQSRAYVSQFSADGSLFVAGFQKSQIRIYDVERGWKVQKNILAKSLKWTITDTSLSPDQHFLVYSSLSPVVHIVNVRSAASESIANITSDVNTVCFADETGHLLFSGSDDHLCKVWDRRCFGTRGKAAGVLIGHLEGITFIDSRGDGRYFISNGKDQTTKLWDIRMMSSNTPYTRRPRDTDFDYRWMDYPTHARALKHPHDQSLATYRGHNVLRTLIRCYFSPAYSTGQKYIYTGSSDGSLYIYDLVTGALVASCHGHEKPVRDCSWHPLYPMIITSSWDGVIARWEFPGSEEEPSETRGRERRPSF</sequence>
<dbReference type="GO" id="GO:0043161">
    <property type="term" value="P:proteasome-mediated ubiquitin-dependent protein catabolic process"/>
    <property type="evidence" value="ECO:0007669"/>
    <property type="project" value="TreeGrafter"/>
</dbReference>
<dbReference type="PANTHER" id="PTHR19847">
    <property type="entry name" value="DDB1- AND CUL4-ASSOCIATED FACTOR 11"/>
    <property type="match status" value="1"/>
</dbReference>
<dbReference type="Proteomes" id="UP000239757">
    <property type="component" value="Unassembled WGS sequence"/>
</dbReference>
<reference evidence="2 3" key="1">
    <citation type="submission" date="2015-01" db="EMBL/GenBank/DDBJ databases">
        <title>Genome of allotetraploid Gossypium barbadense reveals genomic plasticity and fiber elongation in cotton evolution.</title>
        <authorList>
            <person name="Chen X."/>
            <person name="Liu X."/>
            <person name="Zhao B."/>
            <person name="Zheng H."/>
            <person name="Hu Y."/>
            <person name="Lu G."/>
            <person name="Yang C."/>
            <person name="Chen J."/>
            <person name="Shan C."/>
            <person name="Zhang L."/>
            <person name="Zhou Y."/>
            <person name="Wang L."/>
            <person name="Guo W."/>
            <person name="Bai Y."/>
            <person name="Ruan J."/>
            <person name="Shangguan X."/>
            <person name="Mao Y."/>
            <person name="Jiang J."/>
            <person name="Zhu Y."/>
            <person name="Lei J."/>
            <person name="Kang H."/>
            <person name="Chen S."/>
            <person name="He X."/>
            <person name="Wang R."/>
            <person name="Wang Y."/>
            <person name="Chen J."/>
            <person name="Wang L."/>
            <person name="Yu S."/>
            <person name="Wang B."/>
            <person name="Wei J."/>
            <person name="Song S."/>
            <person name="Lu X."/>
            <person name="Gao Z."/>
            <person name="Gu W."/>
            <person name="Deng X."/>
            <person name="Ma D."/>
            <person name="Wang S."/>
            <person name="Liang W."/>
            <person name="Fang L."/>
            <person name="Cai C."/>
            <person name="Zhu X."/>
            <person name="Zhou B."/>
            <person name="Zhang Y."/>
            <person name="Chen Z."/>
            <person name="Xu S."/>
            <person name="Zhu R."/>
            <person name="Wang S."/>
            <person name="Zhang T."/>
            <person name="Zhao G."/>
        </authorList>
    </citation>
    <scope>NUCLEOTIDE SEQUENCE [LARGE SCALE GENOMIC DNA]</scope>
    <source>
        <strain evidence="3">cv. Xinhai21</strain>
        <tissue evidence="2">Leaf</tissue>
    </source>
</reference>
<accession>A0A2P5YWI6</accession>
<feature type="repeat" description="WD" evidence="1">
    <location>
        <begin position="236"/>
        <end position="270"/>
    </location>
</feature>
<dbReference type="AlphaFoldDB" id="A0A2P5YWI6"/>
<dbReference type="PROSITE" id="PS50294">
    <property type="entry name" value="WD_REPEATS_REGION"/>
    <property type="match status" value="1"/>
</dbReference>
<keyword evidence="1" id="KW-0853">WD repeat</keyword>
<dbReference type="InterPro" id="IPR001680">
    <property type="entry name" value="WD40_rpt"/>
</dbReference>
<dbReference type="EMBL" id="KZ662723">
    <property type="protein sequence ID" value="PPS19965.1"/>
    <property type="molecule type" value="Genomic_DNA"/>
</dbReference>
<feature type="repeat" description="WD" evidence="1">
    <location>
        <begin position="189"/>
        <end position="222"/>
    </location>
</feature>
<evidence type="ECO:0000256" key="1">
    <source>
        <dbReference type="PROSITE-ProRule" id="PRU00221"/>
    </source>
</evidence>
<dbReference type="Gene3D" id="2.130.10.10">
    <property type="entry name" value="YVTN repeat-like/Quinoprotein amine dehydrogenase"/>
    <property type="match status" value="2"/>
</dbReference>
<dbReference type="InterPro" id="IPR036322">
    <property type="entry name" value="WD40_repeat_dom_sf"/>
</dbReference>
<dbReference type="InterPro" id="IPR051859">
    <property type="entry name" value="DCAF"/>
</dbReference>
<organism evidence="2 3">
    <name type="scientific">Gossypium barbadense</name>
    <name type="common">Sea Island cotton</name>
    <name type="synonym">Hibiscus barbadensis</name>
    <dbReference type="NCBI Taxonomy" id="3634"/>
    <lineage>
        <taxon>Eukaryota</taxon>
        <taxon>Viridiplantae</taxon>
        <taxon>Streptophyta</taxon>
        <taxon>Embryophyta</taxon>
        <taxon>Tracheophyta</taxon>
        <taxon>Spermatophyta</taxon>
        <taxon>Magnoliopsida</taxon>
        <taxon>eudicotyledons</taxon>
        <taxon>Gunneridae</taxon>
        <taxon>Pentapetalae</taxon>
        <taxon>rosids</taxon>
        <taxon>malvids</taxon>
        <taxon>Malvales</taxon>
        <taxon>Malvaceae</taxon>
        <taxon>Malvoideae</taxon>
        <taxon>Gossypium</taxon>
    </lineage>
</organism>
<dbReference type="SUPFAM" id="SSF50978">
    <property type="entry name" value="WD40 repeat-like"/>
    <property type="match status" value="1"/>
</dbReference>
<dbReference type="InterPro" id="IPR015943">
    <property type="entry name" value="WD40/YVTN_repeat-like_dom_sf"/>
</dbReference>
<dbReference type="GO" id="GO:0080008">
    <property type="term" value="C:Cul4-RING E3 ubiquitin ligase complex"/>
    <property type="evidence" value="ECO:0007669"/>
    <property type="project" value="TreeGrafter"/>
</dbReference>
<dbReference type="PROSITE" id="PS50082">
    <property type="entry name" value="WD_REPEATS_2"/>
    <property type="match status" value="3"/>
</dbReference>
<dbReference type="PANTHER" id="PTHR19847:SF7">
    <property type="entry name" value="DDB1- AND CUL4-ASSOCIATED FACTOR 11"/>
    <property type="match status" value="1"/>
</dbReference>
<dbReference type="SMART" id="SM00320">
    <property type="entry name" value="WD40"/>
    <property type="match status" value="5"/>
</dbReference>
<feature type="repeat" description="WD" evidence="1">
    <location>
        <begin position="360"/>
        <end position="401"/>
    </location>
</feature>